<evidence type="ECO:0008006" key="2">
    <source>
        <dbReference type="Google" id="ProtNLM"/>
    </source>
</evidence>
<protein>
    <recommendedName>
        <fullName evidence="2">DUF5723 domain-containing protein</fullName>
    </recommendedName>
</protein>
<evidence type="ECO:0000313" key="1">
    <source>
        <dbReference type="EMBL" id="SVE27371.1"/>
    </source>
</evidence>
<feature type="non-terminal residue" evidence="1">
    <location>
        <position position="1"/>
    </location>
</feature>
<name>A0A383C5B8_9ZZZZ</name>
<gene>
    <name evidence="1" type="ORF">METZ01_LOCUS480225</name>
</gene>
<dbReference type="EMBL" id="UINC01205958">
    <property type="protein sequence ID" value="SVE27371.1"/>
    <property type="molecule type" value="Genomic_DNA"/>
</dbReference>
<organism evidence="1">
    <name type="scientific">marine metagenome</name>
    <dbReference type="NCBI Taxonomy" id="408172"/>
    <lineage>
        <taxon>unclassified sequences</taxon>
        <taxon>metagenomes</taxon>
        <taxon>ecological metagenomes</taxon>
    </lineage>
</organism>
<dbReference type="AlphaFoldDB" id="A0A383C5B8"/>
<accession>A0A383C5B8</accession>
<reference evidence="1" key="1">
    <citation type="submission" date="2018-05" db="EMBL/GenBank/DDBJ databases">
        <authorList>
            <person name="Lanie J.A."/>
            <person name="Ng W.-L."/>
            <person name="Kazmierczak K.M."/>
            <person name="Andrzejewski T.M."/>
            <person name="Davidsen T.M."/>
            <person name="Wayne K.J."/>
            <person name="Tettelin H."/>
            <person name="Glass J.I."/>
            <person name="Rusch D."/>
            <person name="Podicherti R."/>
            <person name="Tsui H.-C.T."/>
            <person name="Winkler M.E."/>
        </authorList>
    </citation>
    <scope>NUCLEOTIDE SEQUENCE</scope>
</reference>
<sequence length="192" mass="21522">EESVDPLIYYETYNVMPLISIDTLDISSQDSLLIVQLNDDTYLYPSGGEYKRNVIIGSSDTLFTVTDNYSALSMGGDSPFVTRQPMYLRLGFSRIWKDEAIVVADLVTGFSDRFDSSSSWKLAIGTEIIRFNNKFLRLGYAFGGLTKRSMSLGYGQKIGNLFWDFGISFNGGYTLETAKGIDIAFGLIWKKN</sequence>
<proteinExistence type="predicted"/>